<dbReference type="PROSITE" id="PS50048">
    <property type="entry name" value="ZN2_CY6_FUNGAL_2"/>
    <property type="match status" value="1"/>
</dbReference>
<organism evidence="5 6">
    <name type="scientific">Neurospora intermedia</name>
    <dbReference type="NCBI Taxonomy" id="5142"/>
    <lineage>
        <taxon>Eukaryota</taxon>
        <taxon>Fungi</taxon>
        <taxon>Dikarya</taxon>
        <taxon>Ascomycota</taxon>
        <taxon>Pezizomycotina</taxon>
        <taxon>Sordariomycetes</taxon>
        <taxon>Sordariomycetidae</taxon>
        <taxon>Sordariales</taxon>
        <taxon>Sordariaceae</taxon>
        <taxon>Neurospora</taxon>
    </lineage>
</organism>
<proteinExistence type="predicted"/>
<dbReference type="SUPFAM" id="SSF57701">
    <property type="entry name" value="Zn2/Cys6 DNA-binding domain"/>
    <property type="match status" value="1"/>
</dbReference>
<dbReference type="InterPro" id="IPR001138">
    <property type="entry name" value="Zn2Cys6_DnaBD"/>
</dbReference>
<comment type="caution">
    <text evidence="5">The sequence shown here is derived from an EMBL/GenBank/DDBJ whole genome shotgun (WGS) entry which is preliminary data.</text>
</comment>
<keyword evidence="2" id="KW-0539">Nucleus</keyword>
<sequence length="504" mass="54773">MAPAAASSSTRKSIQPHRKSRTGCSSCKRRKVKCDEEKPCSNCIRFGLPCNLVSGNAHFEHGIEPAAPTRRGRGRPRKNWADPPHSQSTPSTTPTSPLDDPTPLNQRACVPTTTIDLNITQAELLLHFTTTTAPSIGGCDKHPHHLAFWTRNALHIGLAHPFVLHLLLAHTAFHLAYLTATTNHHHEQQQDIAPPVLLLLPPRRSHGEYLALAHQHLTEGLSGFAAELARPGEGNCGALYLGAVLLCFCTFADGPRGGGDLLVCSVDGGGDGDEGCGLEEVGGGGGVSMPFVYGVRLMHQTFSPEVLFAGVMEPLGRELPSLPLDTPVYLRDGFPRVEWEEQLDGLREFVVTRDVAARGAQEEGGAPNEGERSRTTAAVAVHALDNLIGIYAAIYGRRGPDGEIRVDGPSHNQFVFGWLYRVEPGFAACVRRCDPSALLVLAHYAVLLNRQTTPSGWFLKGWKEHIIARVGVLLGESETSKWMCWPMEQIVPEERAPVQSSLKE</sequence>
<feature type="compositionally biased region" description="Low complexity" evidence="3">
    <location>
        <begin position="82"/>
        <end position="103"/>
    </location>
</feature>
<evidence type="ECO:0000256" key="3">
    <source>
        <dbReference type="SAM" id="MobiDB-lite"/>
    </source>
</evidence>
<dbReference type="SMART" id="SM00066">
    <property type="entry name" value="GAL4"/>
    <property type="match status" value="1"/>
</dbReference>
<comment type="subcellular location">
    <subcellularLocation>
        <location evidence="1">Nucleus</location>
    </subcellularLocation>
</comment>
<dbReference type="PROSITE" id="PS00354">
    <property type="entry name" value="HMGI_Y"/>
    <property type="match status" value="1"/>
</dbReference>
<evidence type="ECO:0000313" key="5">
    <source>
        <dbReference type="EMBL" id="KAL0471356.1"/>
    </source>
</evidence>
<dbReference type="InterPro" id="IPR000637">
    <property type="entry name" value="HMGI/Y_DNA-bd_CS"/>
</dbReference>
<evidence type="ECO:0000256" key="1">
    <source>
        <dbReference type="ARBA" id="ARBA00004123"/>
    </source>
</evidence>
<accession>A0ABR3DFA6</accession>
<dbReference type="PANTHER" id="PTHR47657">
    <property type="entry name" value="STEROL REGULATORY ELEMENT-BINDING PROTEIN ECM22"/>
    <property type="match status" value="1"/>
</dbReference>
<dbReference type="InterPro" id="IPR052400">
    <property type="entry name" value="Zn2-C6_fungal_TF"/>
</dbReference>
<dbReference type="PANTHER" id="PTHR47657:SF13">
    <property type="entry name" value="ZN(2)-C6 FUNGAL-TYPE DOMAIN-CONTAINING PROTEIN-RELATED"/>
    <property type="match status" value="1"/>
</dbReference>
<feature type="compositionally biased region" description="Polar residues" evidence="3">
    <location>
        <begin position="1"/>
        <end position="13"/>
    </location>
</feature>
<name>A0ABR3DFA6_NEUIN</name>
<dbReference type="Pfam" id="PF00172">
    <property type="entry name" value="Zn_clus"/>
    <property type="match status" value="1"/>
</dbReference>
<protein>
    <recommendedName>
        <fullName evidence="4">Zn(2)-C6 fungal-type domain-containing protein</fullName>
    </recommendedName>
</protein>
<feature type="compositionally biased region" description="Basic residues" evidence="3">
    <location>
        <begin position="14"/>
        <end position="30"/>
    </location>
</feature>
<feature type="region of interest" description="Disordered" evidence="3">
    <location>
        <begin position="63"/>
        <end position="107"/>
    </location>
</feature>
<dbReference type="PROSITE" id="PS00463">
    <property type="entry name" value="ZN2_CY6_FUNGAL_1"/>
    <property type="match status" value="1"/>
</dbReference>
<dbReference type="Gene3D" id="4.10.240.10">
    <property type="entry name" value="Zn(2)-C6 fungal-type DNA-binding domain"/>
    <property type="match status" value="1"/>
</dbReference>
<keyword evidence="6" id="KW-1185">Reference proteome</keyword>
<feature type="region of interest" description="Disordered" evidence="3">
    <location>
        <begin position="1"/>
        <end position="30"/>
    </location>
</feature>
<evidence type="ECO:0000256" key="2">
    <source>
        <dbReference type="ARBA" id="ARBA00023242"/>
    </source>
</evidence>
<evidence type="ECO:0000259" key="4">
    <source>
        <dbReference type="PROSITE" id="PS50048"/>
    </source>
</evidence>
<gene>
    <name evidence="5" type="ORF">QR685DRAFT_570170</name>
</gene>
<dbReference type="CDD" id="cd00067">
    <property type="entry name" value="GAL4"/>
    <property type="match status" value="1"/>
</dbReference>
<feature type="domain" description="Zn(2)-C6 fungal-type" evidence="4">
    <location>
        <begin position="23"/>
        <end position="52"/>
    </location>
</feature>
<evidence type="ECO:0000313" key="6">
    <source>
        <dbReference type="Proteomes" id="UP001451303"/>
    </source>
</evidence>
<dbReference type="InterPro" id="IPR036864">
    <property type="entry name" value="Zn2-C6_fun-type_DNA-bd_sf"/>
</dbReference>
<reference evidence="5 6" key="1">
    <citation type="submission" date="2023-09" db="EMBL/GenBank/DDBJ databases">
        <title>Multi-omics analysis of a traditional fermented food reveals byproduct-associated fungal strains for waste-to-food upcycling.</title>
        <authorList>
            <consortium name="Lawrence Berkeley National Laboratory"/>
            <person name="Rekdal V.M."/>
            <person name="Villalobos-Escobedo J.M."/>
            <person name="Rodriguez-Valeron N."/>
            <person name="Garcia M.O."/>
            <person name="Vasquez D.P."/>
            <person name="Damayanti I."/>
            <person name="Sorensen P.M."/>
            <person name="Baidoo E.E."/>
            <person name="De Carvalho A.C."/>
            <person name="Riley R."/>
            <person name="Lipzen A."/>
            <person name="He G."/>
            <person name="Yan M."/>
            <person name="Haridas S."/>
            <person name="Daum C."/>
            <person name="Yoshinaga Y."/>
            <person name="Ng V."/>
            <person name="Grigoriev I.V."/>
            <person name="Munk R."/>
            <person name="Nuraida L."/>
            <person name="Wijaya C.H."/>
            <person name="Morales P.-C."/>
            <person name="Keasling J.D."/>
        </authorList>
    </citation>
    <scope>NUCLEOTIDE SEQUENCE [LARGE SCALE GENOMIC DNA]</scope>
    <source>
        <strain evidence="5 6">FGSC 2613</strain>
    </source>
</reference>
<dbReference type="EMBL" id="JAVLET010000003">
    <property type="protein sequence ID" value="KAL0471356.1"/>
    <property type="molecule type" value="Genomic_DNA"/>
</dbReference>
<dbReference type="Proteomes" id="UP001451303">
    <property type="component" value="Unassembled WGS sequence"/>
</dbReference>